<protein>
    <submittedName>
        <fullName evidence="2">Uncharacterized protein</fullName>
    </submittedName>
</protein>
<name>A0A2I1H331_9GLOM</name>
<evidence type="ECO:0000256" key="1">
    <source>
        <dbReference type="SAM" id="MobiDB-lite"/>
    </source>
</evidence>
<feature type="region of interest" description="Disordered" evidence="1">
    <location>
        <begin position="168"/>
        <end position="198"/>
    </location>
</feature>
<feature type="compositionally biased region" description="Low complexity" evidence="1">
    <location>
        <begin position="171"/>
        <end position="182"/>
    </location>
</feature>
<keyword evidence="3" id="KW-1185">Reference proteome</keyword>
<dbReference type="Proteomes" id="UP000234323">
    <property type="component" value="Unassembled WGS sequence"/>
</dbReference>
<dbReference type="AlphaFoldDB" id="A0A2I1H331"/>
<organism evidence="2 3">
    <name type="scientific">Rhizophagus irregularis</name>
    <dbReference type="NCBI Taxonomy" id="588596"/>
    <lineage>
        <taxon>Eukaryota</taxon>
        <taxon>Fungi</taxon>
        <taxon>Fungi incertae sedis</taxon>
        <taxon>Mucoromycota</taxon>
        <taxon>Glomeromycotina</taxon>
        <taxon>Glomeromycetes</taxon>
        <taxon>Glomerales</taxon>
        <taxon>Glomeraceae</taxon>
        <taxon>Rhizophagus</taxon>
    </lineage>
</organism>
<evidence type="ECO:0000313" key="3">
    <source>
        <dbReference type="Proteomes" id="UP000234323"/>
    </source>
</evidence>
<proteinExistence type="predicted"/>
<accession>A0A2I1H331</accession>
<dbReference type="EMBL" id="LLXI01001359">
    <property type="protein sequence ID" value="PKY53288.1"/>
    <property type="molecule type" value="Genomic_DNA"/>
</dbReference>
<evidence type="ECO:0000313" key="2">
    <source>
        <dbReference type="EMBL" id="PKY53288.1"/>
    </source>
</evidence>
<sequence length="259" mass="28915">MGNNKKKSKQPQKQSVPVQEFVNAFTEAFTPLLLELLEGVLNCQKDDSPFVNKLLKSHIPEGNRVKPNVHTKKFLEKCDNFSSAGVTGIISIARHKARQQLDHLSSHYQNSFALLAQNSHTNAQQSTSSQSKAHVLIGERANLTINNSMHIDSTADPSVAEVHLNQEGDLNNQQNTPSTSNTIGDNIPPVITQPEPKSKNSKIVRLTMNNNVIHDAQQGQVCTIMIYDIPTARSHEQILELLKEWGRVLEISFKTQHKF</sequence>
<gene>
    <name evidence="2" type="ORF">RhiirA4_471410</name>
</gene>
<reference evidence="2 3" key="1">
    <citation type="submission" date="2015-10" db="EMBL/GenBank/DDBJ databases">
        <title>Genome analyses suggest a sexual origin of heterokaryosis in a supposedly ancient asexual fungus.</title>
        <authorList>
            <person name="Ropars J."/>
            <person name="Sedzielewska K."/>
            <person name="Noel J."/>
            <person name="Charron P."/>
            <person name="Farinelli L."/>
            <person name="Marton T."/>
            <person name="Kruger M."/>
            <person name="Pelin A."/>
            <person name="Brachmann A."/>
            <person name="Corradi N."/>
        </authorList>
    </citation>
    <scope>NUCLEOTIDE SEQUENCE [LARGE SCALE GENOMIC DNA]</scope>
    <source>
        <strain evidence="2 3">A4</strain>
    </source>
</reference>
<dbReference type="VEuPathDB" id="FungiDB:RhiirA1_466655"/>
<comment type="caution">
    <text evidence="2">The sequence shown here is derived from an EMBL/GenBank/DDBJ whole genome shotgun (WGS) entry which is preliminary data.</text>
</comment>